<keyword evidence="3 9" id="KW-0808">Transferase</keyword>
<comment type="subcellular location">
    <subcellularLocation>
        <location evidence="1">Cell membrane</location>
        <topology evidence="1">Multi-pass membrane protein</topology>
    </subcellularLocation>
</comment>
<reference evidence="9 10" key="1">
    <citation type="submission" date="2017-02" db="EMBL/GenBank/DDBJ databases">
        <title>Legionella quilivanii strain from human: case report and whole genome sequencing analysis.</title>
        <authorList>
            <person name="Lalancette C."/>
            <person name="Leduc J.-M."/>
            <person name="Levesque S."/>
            <person name="Fournier E."/>
            <person name="Saoud J."/>
            <person name="Faucher S.P."/>
            <person name="Bernard K."/>
            <person name="Martineau C."/>
            <person name="Longtin J."/>
        </authorList>
    </citation>
    <scope>NUCLEOTIDE SEQUENCE [LARGE SCALE GENOMIC DNA]</scope>
    <source>
        <strain evidence="9 10">ID143958</strain>
    </source>
</reference>
<dbReference type="CDD" id="cd06854">
    <property type="entry name" value="GT_WbpL_WbcO_like"/>
    <property type="match status" value="1"/>
</dbReference>
<evidence type="ECO:0000313" key="9">
    <source>
        <dbReference type="EMBL" id="RAP38379.1"/>
    </source>
</evidence>
<dbReference type="InterPro" id="IPR000715">
    <property type="entry name" value="Glycosyl_transferase_4"/>
</dbReference>
<keyword evidence="2" id="KW-1003">Cell membrane</keyword>
<dbReference type="GO" id="GO:0016780">
    <property type="term" value="F:phosphotransferase activity, for other substituted phosphate groups"/>
    <property type="evidence" value="ECO:0007669"/>
    <property type="project" value="InterPro"/>
</dbReference>
<feature type="transmembrane region" description="Helical" evidence="8">
    <location>
        <begin position="127"/>
        <end position="146"/>
    </location>
</feature>
<gene>
    <name evidence="9" type="ORF">B1207_00370</name>
</gene>
<evidence type="ECO:0000256" key="7">
    <source>
        <dbReference type="PIRSR" id="PIRSR600715-1"/>
    </source>
</evidence>
<dbReference type="GO" id="GO:0046872">
    <property type="term" value="F:metal ion binding"/>
    <property type="evidence" value="ECO:0007669"/>
    <property type="project" value="UniProtKB-KW"/>
</dbReference>
<evidence type="ECO:0000313" key="10">
    <source>
        <dbReference type="Proteomes" id="UP000249458"/>
    </source>
</evidence>
<comment type="caution">
    <text evidence="9">The sequence shown here is derived from an EMBL/GenBank/DDBJ whole genome shotgun (WGS) entry which is preliminary data.</text>
</comment>
<evidence type="ECO:0000256" key="8">
    <source>
        <dbReference type="SAM" id="Phobius"/>
    </source>
</evidence>
<dbReference type="GO" id="GO:0005886">
    <property type="term" value="C:plasma membrane"/>
    <property type="evidence" value="ECO:0007669"/>
    <property type="project" value="UniProtKB-SubCell"/>
</dbReference>
<dbReference type="GO" id="GO:0009103">
    <property type="term" value="P:lipopolysaccharide biosynthetic process"/>
    <property type="evidence" value="ECO:0007669"/>
    <property type="project" value="TreeGrafter"/>
</dbReference>
<feature type="transmembrane region" description="Helical" evidence="8">
    <location>
        <begin position="235"/>
        <end position="258"/>
    </location>
</feature>
<evidence type="ECO:0000256" key="6">
    <source>
        <dbReference type="ARBA" id="ARBA00023136"/>
    </source>
</evidence>
<evidence type="ECO:0000256" key="5">
    <source>
        <dbReference type="ARBA" id="ARBA00022989"/>
    </source>
</evidence>
<comment type="cofactor">
    <cofactor evidence="7">
        <name>Mg(2+)</name>
        <dbReference type="ChEBI" id="CHEBI:18420"/>
    </cofactor>
</comment>
<feature type="transmembrane region" description="Helical" evidence="8">
    <location>
        <begin position="158"/>
        <end position="177"/>
    </location>
</feature>
<feature type="binding site" evidence="7">
    <location>
        <position position="210"/>
    </location>
    <ligand>
        <name>Mg(2+)</name>
        <dbReference type="ChEBI" id="CHEBI:18420"/>
    </ligand>
</feature>
<organism evidence="9 10">
    <name type="scientific">Legionella quinlivanii</name>
    <dbReference type="NCBI Taxonomy" id="45073"/>
    <lineage>
        <taxon>Bacteria</taxon>
        <taxon>Pseudomonadati</taxon>
        <taxon>Pseudomonadota</taxon>
        <taxon>Gammaproteobacteria</taxon>
        <taxon>Legionellales</taxon>
        <taxon>Legionellaceae</taxon>
        <taxon>Legionella</taxon>
    </lineage>
</organism>
<protein>
    <submittedName>
        <fullName evidence="9">Glycosyl transferase</fullName>
    </submittedName>
</protein>
<keyword evidence="7" id="KW-0479">Metal-binding</keyword>
<dbReference type="Proteomes" id="UP000249458">
    <property type="component" value="Unassembled WGS sequence"/>
</dbReference>
<feature type="transmembrane region" description="Helical" evidence="8">
    <location>
        <begin position="183"/>
        <end position="199"/>
    </location>
</feature>
<dbReference type="EMBL" id="MVJN01000001">
    <property type="protein sequence ID" value="RAP38379.1"/>
    <property type="molecule type" value="Genomic_DNA"/>
</dbReference>
<evidence type="ECO:0000256" key="1">
    <source>
        <dbReference type="ARBA" id="ARBA00004651"/>
    </source>
</evidence>
<feature type="binding site" evidence="7">
    <location>
        <position position="150"/>
    </location>
    <ligand>
        <name>Mg(2+)</name>
        <dbReference type="ChEBI" id="CHEBI:18420"/>
    </ligand>
</feature>
<feature type="transmembrane region" description="Helical" evidence="8">
    <location>
        <begin position="46"/>
        <end position="62"/>
    </location>
</feature>
<dbReference type="GO" id="GO:0071555">
    <property type="term" value="P:cell wall organization"/>
    <property type="evidence" value="ECO:0007669"/>
    <property type="project" value="TreeGrafter"/>
</dbReference>
<keyword evidence="7" id="KW-0460">Magnesium</keyword>
<dbReference type="PANTHER" id="PTHR22926">
    <property type="entry name" value="PHOSPHO-N-ACETYLMURAMOYL-PENTAPEPTIDE-TRANSFERASE"/>
    <property type="match status" value="1"/>
</dbReference>
<evidence type="ECO:0000256" key="2">
    <source>
        <dbReference type="ARBA" id="ARBA00022475"/>
    </source>
</evidence>
<sequence length="344" mass="37532">MIVFVMCMAFFASFLLTRAIRRYALTVQLLDIPNDRSSHKNPTPRGGGLAFVLIFTSLIAFLSQTSLISIPFAIATSGAGLFVALLGFIDDKRHLSPKIRFSGHFLASAFVLYCFGSFPSIQIGSWLISSGWILNGIGVFYLAWVLNLFNFMDGIDGLAASETIFACMAAASLYWLLGYSSEILPLIGLAATVSGFLIWNFPPARIFMGDVGSGFLGIVVGAFSIHAAFLSPSLFWSWLILLGVFVVDSTITLIQRALSGERIWEAHCTHAYQHASRHYGGHCPVTLGVTVINITWLLPWAFISGFNWMSGFICCLIAYLPLIFLAFLFNAGKSSRIGSAKSAC</sequence>
<dbReference type="Pfam" id="PF00953">
    <property type="entry name" value="Glycos_transf_4"/>
    <property type="match status" value="1"/>
</dbReference>
<feature type="transmembrane region" description="Helical" evidence="8">
    <location>
        <begin position="279"/>
        <end position="302"/>
    </location>
</feature>
<accession>A0A364LMU6</accession>
<name>A0A364LMU6_9GAMM</name>
<keyword evidence="4 8" id="KW-0812">Transmembrane</keyword>
<dbReference type="GO" id="GO:0044038">
    <property type="term" value="P:cell wall macromolecule biosynthetic process"/>
    <property type="evidence" value="ECO:0007669"/>
    <property type="project" value="TreeGrafter"/>
</dbReference>
<feature type="transmembrane region" description="Helical" evidence="8">
    <location>
        <begin position="68"/>
        <end position="89"/>
    </location>
</feature>
<dbReference type="AlphaFoldDB" id="A0A364LMU6"/>
<keyword evidence="5 8" id="KW-1133">Transmembrane helix</keyword>
<evidence type="ECO:0000256" key="4">
    <source>
        <dbReference type="ARBA" id="ARBA00022692"/>
    </source>
</evidence>
<proteinExistence type="predicted"/>
<feature type="transmembrane region" description="Helical" evidence="8">
    <location>
        <begin position="101"/>
        <end position="121"/>
    </location>
</feature>
<feature type="transmembrane region" description="Helical" evidence="8">
    <location>
        <begin position="308"/>
        <end position="329"/>
    </location>
</feature>
<dbReference type="PANTHER" id="PTHR22926:SF3">
    <property type="entry name" value="UNDECAPRENYL-PHOSPHATE ALPHA-N-ACETYLGLUCOSAMINYL 1-PHOSPHATE TRANSFERASE"/>
    <property type="match status" value="1"/>
</dbReference>
<keyword evidence="6 8" id="KW-0472">Membrane</keyword>
<feature type="transmembrane region" description="Helical" evidence="8">
    <location>
        <begin position="211"/>
        <end position="229"/>
    </location>
</feature>
<evidence type="ECO:0000256" key="3">
    <source>
        <dbReference type="ARBA" id="ARBA00022679"/>
    </source>
</evidence>